<comment type="caution">
    <text evidence="2">The sequence shown here is derived from an EMBL/GenBank/DDBJ whole genome shotgun (WGS) entry which is preliminary data.</text>
</comment>
<dbReference type="RefSeq" id="WP_163283158.1">
    <property type="nucleotide sequence ID" value="NZ_JAAGVY010000003.1"/>
</dbReference>
<evidence type="ECO:0008006" key="4">
    <source>
        <dbReference type="Google" id="ProtNLM"/>
    </source>
</evidence>
<protein>
    <recommendedName>
        <fullName evidence="4">Helix-hairpin-helix domain-containing protein</fullName>
    </recommendedName>
</protein>
<evidence type="ECO:0000256" key="1">
    <source>
        <dbReference type="SAM" id="SignalP"/>
    </source>
</evidence>
<organism evidence="2 3">
    <name type="scientific">Cryomorpha ignava</name>
    <dbReference type="NCBI Taxonomy" id="101383"/>
    <lineage>
        <taxon>Bacteria</taxon>
        <taxon>Pseudomonadati</taxon>
        <taxon>Bacteroidota</taxon>
        <taxon>Flavobacteriia</taxon>
        <taxon>Flavobacteriales</taxon>
        <taxon>Cryomorphaceae</taxon>
        <taxon>Cryomorpha</taxon>
    </lineage>
</organism>
<name>A0A7K3WLB2_9FLAO</name>
<reference evidence="2 3" key="1">
    <citation type="submission" date="2020-02" db="EMBL/GenBank/DDBJ databases">
        <title>Out from the shadows clarifying the taxonomy of the family Cryomorphaceae and related taxa by utilizing the GTDB taxonomic framework.</title>
        <authorList>
            <person name="Bowman J.P."/>
        </authorList>
    </citation>
    <scope>NUCLEOTIDE SEQUENCE [LARGE SCALE GENOMIC DNA]</scope>
    <source>
        <strain evidence="2 3">QSSC 1-22</strain>
    </source>
</reference>
<dbReference type="EMBL" id="JAAGVY010000003">
    <property type="protein sequence ID" value="NEN22430.1"/>
    <property type="molecule type" value="Genomic_DNA"/>
</dbReference>
<dbReference type="AlphaFoldDB" id="A0A7K3WLB2"/>
<keyword evidence="1" id="KW-0732">Signal</keyword>
<keyword evidence="3" id="KW-1185">Reference proteome</keyword>
<evidence type="ECO:0000313" key="2">
    <source>
        <dbReference type="EMBL" id="NEN22430.1"/>
    </source>
</evidence>
<evidence type="ECO:0000313" key="3">
    <source>
        <dbReference type="Proteomes" id="UP000486602"/>
    </source>
</evidence>
<dbReference type="Proteomes" id="UP000486602">
    <property type="component" value="Unassembled WGS sequence"/>
</dbReference>
<accession>A0A7K3WLB2</accession>
<proteinExistence type="predicted"/>
<sequence length="702" mass="81450">MKNLVWIAFAFLFCLSAKAQEGVNDAMDRALIIEQRIEQIAETSEDENLDYNTLFEKLSVYIDFPLNLNSATADDLYSLGFLSNYQIGEFMEYRLEYGNLFSIFELPQINGWDVYTADLIEPFVMVSPETANRKITLEKMLKYGKNEWVVRYQRILEEQYGYTDATPEEWEKSENARYLGSADKVYTRYRYRYDDRISFGITAEKDNGEEFFNGSQKNGFDFYSAHLHLSDFGVVKALSLGDYQAQFGQGLTFWSGLGFNRKSSFTVSTAQRGRGIGAYTSINENLFLRGGAATVGLGKFDVSVFYSGKEIDGNLLEQEQDTLDFSEPEVLVSSFQESGYHRTASEVRSKNSIFQQHYGGNISFDHERLHLGVTAARMELDGAINRDIKEYSKFRFSGSENTIIGGDYSYKFRNFFFFGETSRSENGGLATMNGVNINMNPRLSVNITQRHYDTDFQPVASVGFGEGSSVENESGVYLGIEFRPFKKWKFNAYFDQFKFPWLRYQVDAPSSGYDFLAQLDYQPSSRFGVYIRYRDREKQINTREDVEGLDNIVLNPRRNLRLNFSYSAARNIQFRSRVEFSEYKRGAEPVSRGFMVYQDVSYDFKKLPLKFTFRYALFDTDTYDSRIYAYENDVRYFFSIPAYSGRGTRVYAMIKYDIGRNIDFWLRWAQYYYTDRNEIGSSKELINGNTKSEIKAQFLFKF</sequence>
<dbReference type="SUPFAM" id="SSF47781">
    <property type="entry name" value="RuvA domain 2-like"/>
    <property type="match status" value="1"/>
</dbReference>
<gene>
    <name evidence="2" type="ORF">G3O08_02800</name>
</gene>
<feature type="chain" id="PRO_5029728077" description="Helix-hairpin-helix domain-containing protein" evidence="1">
    <location>
        <begin position="20"/>
        <end position="702"/>
    </location>
</feature>
<feature type="signal peptide" evidence="1">
    <location>
        <begin position="1"/>
        <end position="19"/>
    </location>
</feature>
<dbReference type="InterPro" id="IPR010994">
    <property type="entry name" value="RuvA_2-like"/>
</dbReference>